<keyword evidence="2" id="KW-0067">ATP-binding</keyword>
<feature type="domain" description="ABC transporter" evidence="3">
    <location>
        <begin position="13"/>
        <end position="226"/>
    </location>
</feature>
<dbReference type="InterPro" id="IPR003593">
    <property type="entry name" value="AAA+_ATPase"/>
</dbReference>
<dbReference type="Pfam" id="PF00005">
    <property type="entry name" value="ABC_tran"/>
    <property type="match status" value="1"/>
</dbReference>
<dbReference type="InterPro" id="IPR027417">
    <property type="entry name" value="P-loop_NTPase"/>
</dbReference>
<dbReference type="GO" id="GO:0022857">
    <property type="term" value="F:transmembrane transporter activity"/>
    <property type="evidence" value="ECO:0007669"/>
    <property type="project" value="TreeGrafter"/>
</dbReference>
<gene>
    <name evidence="4" type="ORF">AVDCRST_MAG61-1699</name>
</gene>
<dbReference type="PROSITE" id="PS50893">
    <property type="entry name" value="ABC_TRANSPORTER_2"/>
    <property type="match status" value="1"/>
</dbReference>
<dbReference type="InterPro" id="IPR003439">
    <property type="entry name" value="ABC_transporter-like_ATP-bd"/>
</dbReference>
<dbReference type="Gene3D" id="3.40.50.300">
    <property type="entry name" value="P-loop containing nucleotide triphosphate hydrolases"/>
    <property type="match status" value="1"/>
</dbReference>
<dbReference type="PANTHER" id="PTHR24220:SF659">
    <property type="entry name" value="TRANSPORTER, PUTATIVE-RELATED"/>
    <property type="match status" value="1"/>
</dbReference>
<dbReference type="PANTHER" id="PTHR24220">
    <property type="entry name" value="IMPORT ATP-BINDING PROTEIN"/>
    <property type="match status" value="1"/>
</dbReference>
<dbReference type="AlphaFoldDB" id="A0A6J4KPS6"/>
<sequence>MSVEPVGSRSLGLRVRGLTVRGPATKGPAGREQRAIVADLDLDLAPGNRLAITGPSSADVTAVLACLAGLRAPYAGSVTVDDVELGLNPEPHRLGYLSQDHRLIGTLTAVENLLVSLIAGGEPSNRATGERAEAQLEALGLPPPTWHNLVEQLSGGQQQRVALARALVLRPRLVVLDEPTSELDPDSVELVVAVLRGVAADGVCCVLSSDDDLLLEFCHSRVSLTADS</sequence>
<keyword evidence="1" id="KW-0547">Nucleotide-binding</keyword>
<dbReference type="SMART" id="SM00382">
    <property type="entry name" value="AAA"/>
    <property type="match status" value="1"/>
</dbReference>
<name>A0A6J4KPS6_9ACTN</name>
<dbReference type="GO" id="GO:0005886">
    <property type="term" value="C:plasma membrane"/>
    <property type="evidence" value="ECO:0007669"/>
    <property type="project" value="TreeGrafter"/>
</dbReference>
<accession>A0A6J4KPS6</accession>
<dbReference type="GO" id="GO:0005524">
    <property type="term" value="F:ATP binding"/>
    <property type="evidence" value="ECO:0007669"/>
    <property type="project" value="UniProtKB-KW"/>
</dbReference>
<proteinExistence type="predicted"/>
<organism evidence="4">
    <name type="scientific">uncultured Friedmanniella sp</name>
    <dbReference type="NCBI Taxonomy" id="335381"/>
    <lineage>
        <taxon>Bacteria</taxon>
        <taxon>Bacillati</taxon>
        <taxon>Actinomycetota</taxon>
        <taxon>Actinomycetes</taxon>
        <taxon>Propionibacteriales</taxon>
        <taxon>Nocardioidaceae</taxon>
        <taxon>Friedmanniella</taxon>
        <taxon>environmental samples</taxon>
    </lineage>
</organism>
<reference evidence="4" key="1">
    <citation type="submission" date="2020-02" db="EMBL/GenBank/DDBJ databases">
        <authorList>
            <person name="Meier V. D."/>
        </authorList>
    </citation>
    <scope>NUCLEOTIDE SEQUENCE</scope>
    <source>
        <strain evidence="4">AVDCRST_MAG61</strain>
    </source>
</reference>
<evidence type="ECO:0000256" key="1">
    <source>
        <dbReference type="ARBA" id="ARBA00022741"/>
    </source>
</evidence>
<dbReference type="SUPFAM" id="SSF52540">
    <property type="entry name" value="P-loop containing nucleoside triphosphate hydrolases"/>
    <property type="match status" value="1"/>
</dbReference>
<evidence type="ECO:0000256" key="2">
    <source>
        <dbReference type="ARBA" id="ARBA00022840"/>
    </source>
</evidence>
<dbReference type="PROSITE" id="PS00211">
    <property type="entry name" value="ABC_TRANSPORTER_1"/>
    <property type="match status" value="1"/>
</dbReference>
<evidence type="ECO:0000313" key="4">
    <source>
        <dbReference type="EMBL" id="CAA9310743.1"/>
    </source>
</evidence>
<protein>
    <recommendedName>
        <fullName evidence="3">ABC transporter domain-containing protein</fullName>
    </recommendedName>
</protein>
<evidence type="ECO:0000259" key="3">
    <source>
        <dbReference type="PROSITE" id="PS50893"/>
    </source>
</evidence>
<dbReference type="InterPro" id="IPR015854">
    <property type="entry name" value="ABC_transpr_LolD-like"/>
</dbReference>
<dbReference type="InterPro" id="IPR017871">
    <property type="entry name" value="ABC_transporter-like_CS"/>
</dbReference>
<dbReference type="EMBL" id="CADCTT010000231">
    <property type="protein sequence ID" value="CAA9310743.1"/>
    <property type="molecule type" value="Genomic_DNA"/>
</dbReference>
<dbReference type="GO" id="GO:0016887">
    <property type="term" value="F:ATP hydrolysis activity"/>
    <property type="evidence" value="ECO:0007669"/>
    <property type="project" value="InterPro"/>
</dbReference>